<dbReference type="AlphaFoldDB" id="A0A547Q685"/>
<dbReference type="RefSeq" id="WP_142834202.1">
    <property type="nucleotide sequence ID" value="NZ_VFSV01000009.1"/>
</dbReference>
<sequence length="248" mass="27365">MSTKIQKARETSWAEEAIEAERVKPPERFRYGSDEAARIDAVRHAARNPKSCSREIPVAPARGPVAEFRETVSLPKGDGFQLAEAPYRAGCPGRVRDVFDIMTEQAMRRRGGRAPFTAGQVQIARDYRALFERVQSAGMKCSADLNAVRGGDGGRDFMDVFIADSERLRRLQRAIGAGDALAPRRDGAHNMDRGTRRSITDARLVEMVCVGQEPLSAVLRAHGWALAGKNRKCLHDALCASLERMRCG</sequence>
<gene>
    <name evidence="1" type="ORF">FEV53_07560</name>
</gene>
<dbReference type="EMBL" id="VFSV01000009">
    <property type="protein sequence ID" value="TRD21897.1"/>
    <property type="molecule type" value="Genomic_DNA"/>
</dbReference>
<dbReference type="Proteomes" id="UP000318590">
    <property type="component" value="Unassembled WGS sequence"/>
</dbReference>
<reference evidence="1 2" key="1">
    <citation type="submission" date="2019-06" db="EMBL/GenBank/DDBJ databases">
        <title>Paenimaribius caenipelagi gen. nov., sp. nov., isolated from a tidal flat.</title>
        <authorList>
            <person name="Yoon J.-H."/>
        </authorList>
    </citation>
    <scope>NUCLEOTIDE SEQUENCE [LARGE SCALE GENOMIC DNA]</scope>
    <source>
        <strain evidence="1 2">JBTF-M29</strain>
    </source>
</reference>
<organism evidence="1 2">
    <name type="scientific">Palleronia caenipelagi</name>
    <dbReference type="NCBI Taxonomy" id="2489174"/>
    <lineage>
        <taxon>Bacteria</taxon>
        <taxon>Pseudomonadati</taxon>
        <taxon>Pseudomonadota</taxon>
        <taxon>Alphaproteobacteria</taxon>
        <taxon>Rhodobacterales</taxon>
        <taxon>Roseobacteraceae</taxon>
        <taxon>Palleronia</taxon>
    </lineage>
</organism>
<protein>
    <submittedName>
        <fullName evidence="1">Uncharacterized protein</fullName>
    </submittedName>
</protein>
<evidence type="ECO:0000313" key="1">
    <source>
        <dbReference type="EMBL" id="TRD21897.1"/>
    </source>
</evidence>
<name>A0A547Q685_9RHOB</name>
<keyword evidence="2" id="KW-1185">Reference proteome</keyword>
<proteinExistence type="predicted"/>
<comment type="caution">
    <text evidence="1">The sequence shown here is derived from an EMBL/GenBank/DDBJ whole genome shotgun (WGS) entry which is preliminary data.</text>
</comment>
<evidence type="ECO:0000313" key="2">
    <source>
        <dbReference type="Proteomes" id="UP000318590"/>
    </source>
</evidence>
<accession>A0A547Q685</accession>
<dbReference type="OrthoDB" id="7667008at2"/>